<dbReference type="EMBL" id="LT629972">
    <property type="protein sequence ID" value="SEI19107.1"/>
    <property type="molecule type" value="Genomic_DNA"/>
</dbReference>
<evidence type="ECO:0000313" key="2">
    <source>
        <dbReference type="EMBL" id="SEI19107.1"/>
    </source>
</evidence>
<accession>A0A1H6NRX5</accession>
<evidence type="ECO:0008006" key="4">
    <source>
        <dbReference type="Google" id="ProtNLM"/>
    </source>
</evidence>
<name>A0A1H6NRX5_9PSED</name>
<dbReference type="AlphaFoldDB" id="A0A1H6NRX5"/>
<protein>
    <recommendedName>
        <fullName evidence="4">Prophage PssSM-03</fullName>
    </recommendedName>
</protein>
<feature type="transmembrane region" description="Helical" evidence="1">
    <location>
        <begin position="12"/>
        <end position="31"/>
    </location>
</feature>
<gene>
    <name evidence="2" type="ORF">SAMN05216581_3871</name>
</gene>
<dbReference type="OrthoDB" id="9154573at2"/>
<dbReference type="InterPro" id="IPR045919">
    <property type="entry name" value="DUF6338"/>
</dbReference>
<proteinExistence type="predicted"/>
<dbReference type="Proteomes" id="UP000182272">
    <property type="component" value="Chromosome I"/>
</dbReference>
<keyword evidence="1" id="KW-0472">Membrane</keyword>
<evidence type="ECO:0000313" key="3">
    <source>
        <dbReference type="Proteomes" id="UP000182272"/>
    </source>
</evidence>
<evidence type="ECO:0000256" key="1">
    <source>
        <dbReference type="SAM" id="Phobius"/>
    </source>
</evidence>
<dbReference type="RefSeq" id="WP_019362809.1">
    <property type="nucleotide sequence ID" value="NZ_LT629972.1"/>
</dbReference>
<feature type="transmembrane region" description="Helical" evidence="1">
    <location>
        <begin position="80"/>
        <end position="99"/>
    </location>
</feature>
<sequence length="201" mass="23106">MDFLVKEVIPLLQYLISGFLTAWIFYSLTAFKRPDTFGQIVQALIFTFVVHGIVLAIGALCLWIGSKGIVIGRWDEKAEALWSFVISVLLGLLSCYLATSDKLHTWLRNRGITEQTSYPNEWYSTFSRYPRFVVLHLNDERRLYGWPSEWPNESTQGQFAIQNPAWLDDKGVQTPCGAQFLVIDASKVQWVEFDQAMEDEK</sequence>
<organism evidence="2 3">
    <name type="scientific">Pseudomonas asplenii</name>
    <dbReference type="NCBI Taxonomy" id="53407"/>
    <lineage>
        <taxon>Bacteria</taxon>
        <taxon>Pseudomonadati</taxon>
        <taxon>Pseudomonadota</taxon>
        <taxon>Gammaproteobacteria</taxon>
        <taxon>Pseudomonadales</taxon>
        <taxon>Pseudomonadaceae</taxon>
        <taxon>Pseudomonas</taxon>
    </lineage>
</organism>
<keyword evidence="1" id="KW-0812">Transmembrane</keyword>
<dbReference type="Pfam" id="PF19865">
    <property type="entry name" value="DUF6338"/>
    <property type="match status" value="1"/>
</dbReference>
<keyword evidence="1" id="KW-1133">Transmembrane helix</keyword>
<feature type="transmembrane region" description="Helical" evidence="1">
    <location>
        <begin position="43"/>
        <end position="65"/>
    </location>
</feature>
<reference evidence="2 3" key="1">
    <citation type="submission" date="2016-10" db="EMBL/GenBank/DDBJ databases">
        <authorList>
            <person name="de Groot N.N."/>
        </authorList>
    </citation>
    <scope>NUCLEOTIDE SEQUENCE [LARGE SCALE GENOMIC DNA]</scope>
    <source>
        <strain evidence="2 3">LMG 2158</strain>
    </source>
</reference>